<organism evidence="1 2">
    <name type="scientific">Candidatus Argoarchaeum ethanivorans</name>
    <dbReference type="NCBI Taxonomy" id="2608793"/>
    <lineage>
        <taxon>Archaea</taxon>
        <taxon>Methanobacteriati</taxon>
        <taxon>Methanobacteriota</taxon>
        <taxon>Stenosarchaea group</taxon>
        <taxon>Methanomicrobia</taxon>
        <taxon>Methanosarcinales</taxon>
        <taxon>Methanosarcinales incertae sedis</taxon>
        <taxon>GOM Arc I cluster</taxon>
        <taxon>Candidatus Argoarchaeum</taxon>
    </lineage>
</organism>
<proteinExistence type="predicted"/>
<accession>A0A8B3S1Q6</accession>
<dbReference type="AlphaFoldDB" id="A0A8B3S1Q6"/>
<evidence type="ECO:0008006" key="3">
    <source>
        <dbReference type="Google" id="ProtNLM"/>
    </source>
</evidence>
<sequence>MPSEPAESVQVEYTQEFKRNSRALAKKYRHIRSDVQPAIDQLQAGEVMGDQVPRTRYTIFKVRVRNSDIQKGKRSGYRMIYHLRTPKNIILVTIYSKLDQSDISGSRFGAF</sequence>
<reference evidence="2" key="1">
    <citation type="submission" date="2019-01" db="EMBL/GenBank/DDBJ databases">
        <title>Anaerobic oxidation of ethane by archaea from a marine hydrocarbon seep.</title>
        <authorList>
            <person name="Musat F."/>
        </authorList>
    </citation>
    <scope>NUCLEOTIDE SEQUENCE [LARGE SCALE GENOMIC DNA]</scope>
</reference>
<protein>
    <recommendedName>
        <fullName evidence="3">Type II toxin-antitoxin system RelE/ParE family toxin</fullName>
    </recommendedName>
</protein>
<evidence type="ECO:0000313" key="2">
    <source>
        <dbReference type="Proteomes" id="UP000291831"/>
    </source>
</evidence>
<gene>
    <name evidence="1" type="ORF">AEth_00881</name>
</gene>
<name>A0A8B3S1Q6_9EURY</name>
<dbReference type="EMBL" id="RPGO01000024">
    <property type="protein sequence ID" value="RZB30927.1"/>
    <property type="molecule type" value="Genomic_DNA"/>
</dbReference>
<dbReference type="Proteomes" id="UP000291831">
    <property type="component" value="Unassembled WGS sequence"/>
</dbReference>
<evidence type="ECO:0000313" key="1">
    <source>
        <dbReference type="EMBL" id="RZB30927.1"/>
    </source>
</evidence>
<comment type="caution">
    <text evidence="1">The sequence shown here is derived from an EMBL/GenBank/DDBJ whole genome shotgun (WGS) entry which is preliminary data.</text>
</comment>